<feature type="transmembrane region" description="Helical" evidence="8">
    <location>
        <begin position="56"/>
        <end position="78"/>
    </location>
</feature>
<keyword evidence="6 8" id="KW-1133">Transmembrane helix</keyword>
<protein>
    <submittedName>
        <fullName evidence="9">DEBR0S2_20846g1_1</fullName>
    </submittedName>
</protein>
<name>A0A7D9GZC8_DEKBR</name>
<feature type="transmembrane region" description="Helical" evidence="8">
    <location>
        <begin position="337"/>
        <end position="361"/>
    </location>
</feature>
<feature type="transmembrane region" description="Helical" evidence="8">
    <location>
        <begin position="245"/>
        <end position="262"/>
    </location>
</feature>
<feature type="transmembrane region" description="Helical" evidence="8">
    <location>
        <begin position="205"/>
        <end position="225"/>
    </location>
</feature>
<evidence type="ECO:0000256" key="5">
    <source>
        <dbReference type="ARBA" id="ARBA00022692"/>
    </source>
</evidence>
<evidence type="ECO:0000256" key="1">
    <source>
        <dbReference type="ARBA" id="ARBA00004141"/>
    </source>
</evidence>
<dbReference type="NCBIfam" id="TIGR00800">
    <property type="entry name" value="ncs1"/>
    <property type="match status" value="1"/>
</dbReference>
<dbReference type="InterPro" id="IPR045225">
    <property type="entry name" value="Uracil/uridine/allantoin_perm"/>
</dbReference>
<dbReference type="GO" id="GO:1903089">
    <property type="term" value="F:5-amino-1-ribofuranosylimidazole-4-carboxamide transmembrane transporter activity"/>
    <property type="evidence" value="ECO:0007669"/>
    <property type="project" value="UniProtKB-ARBA"/>
</dbReference>
<keyword evidence="10" id="KW-1185">Reference proteome</keyword>
<dbReference type="Gene3D" id="1.10.4160.10">
    <property type="entry name" value="Hydantoin permease"/>
    <property type="match status" value="1"/>
</dbReference>
<comment type="similarity">
    <text evidence="2">Belongs to the purine-cytosine permease (2.A.39) family.</text>
</comment>
<keyword evidence="5 8" id="KW-0812">Transmembrane</keyword>
<evidence type="ECO:0000256" key="6">
    <source>
        <dbReference type="ARBA" id="ARBA00022989"/>
    </source>
</evidence>
<evidence type="ECO:0000256" key="8">
    <source>
        <dbReference type="SAM" id="Phobius"/>
    </source>
</evidence>
<gene>
    <name evidence="9" type="primary">THI7</name>
    <name evidence="9" type="ORF">DEBR0S2_20846G</name>
</gene>
<dbReference type="OMA" id="GLCVNMI"/>
<feature type="transmembrane region" description="Helical" evidence="8">
    <location>
        <begin position="282"/>
        <end position="307"/>
    </location>
</feature>
<feature type="transmembrane region" description="Helical" evidence="8">
    <location>
        <begin position="373"/>
        <end position="390"/>
    </location>
</feature>
<keyword evidence="7 8" id="KW-0472">Membrane</keyword>
<dbReference type="GO" id="GO:0015888">
    <property type="term" value="P:thiamine transport"/>
    <property type="evidence" value="ECO:0007669"/>
    <property type="project" value="UniProtKB-ARBA"/>
</dbReference>
<feature type="transmembrane region" description="Helical" evidence="8">
    <location>
        <begin position="448"/>
        <end position="471"/>
    </location>
</feature>
<feature type="transmembrane region" description="Helical" evidence="8">
    <location>
        <begin position="491"/>
        <end position="511"/>
    </location>
</feature>
<dbReference type="PANTHER" id="PTHR30618">
    <property type="entry name" value="NCS1 FAMILY PURINE/PYRIMIDINE TRANSPORTER"/>
    <property type="match status" value="1"/>
</dbReference>
<feature type="transmembrane region" description="Helical" evidence="8">
    <location>
        <begin position="117"/>
        <end position="137"/>
    </location>
</feature>
<dbReference type="GO" id="GO:0015205">
    <property type="term" value="F:nucleobase transmembrane transporter activity"/>
    <property type="evidence" value="ECO:0007669"/>
    <property type="project" value="TreeGrafter"/>
</dbReference>
<dbReference type="AlphaFoldDB" id="A0A7D9GZC8"/>
<evidence type="ECO:0000256" key="7">
    <source>
        <dbReference type="ARBA" id="ARBA00023136"/>
    </source>
</evidence>
<reference evidence="9 10" key="1">
    <citation type="submission" date="2019-07" db="EMBL/GenBank/DDBJ databases">
        <authorList>
            <person name="Friedrich A."/>
            <person name="Schacherer J."/>
        </authorList>
    </citation>
    <scope>NUCLEOTIDE SEQUENCE [LARGE SCALE GENOMIC DNA]</scope>
</reference>
<dbReference type="InterPro" id="IPR012681">
    <property type="entry name" value="NCS1"/>
</dbReference>
<sequence>MSQENEETCDNRGTFKKWFSFLEVPHKGEEKPSFLRNDDLLPIRKEDQTWGFWSNFAYWGILSFNVGTWMAASSALTYGLSYADIIGAFILGDVVTIIFTLANSYPGCDWKVGYTVTQRLVFGIYGSAIGVCVRVLVSIVNYGSTAWVGGLCVNIVLDSWSDKYLNMKNTLPSNVNMTSKELIGFAIFHLITIFFYFMKPRKMNYVLIWSCAACGISMLGMVIYLCTKAGGAGSSFSAPATIHGSQWSWMFCYMISYWFGSVSPGSTNQSDYSRFSSNKTGLWLGTIIALLIPTTIVPIFGVLGASASKQLYDQNFWMPTDILEHWMIDGYSSGARAASFFCGLSFMFTQIGYAINACGFAAGMDLSGLLPKYINIIRGAIFTALLSWAVQPWNFYNSNSTFLTVVSSFGVIMTPIISVMIADNFLVHKRRYAISEVFKLKGEYYYSYGFNWRAIIASICGIAPGIPGIIWQVDQDAFNDNGIVNFYYADSFTSFAISFFLYWVLCILFPFKIGKEQDEEDYYGSFTKEVAIKKGMIPYDDSKDISFTDVEPIDRKKNTHKS</sequence>
<feature type="transmembrane region" description="Helical" evidence="8">
    <location>
        <begin position="181"/>
        <end position="198"/>
    </location>
</feature>
<dbReference type="EMBL" id="CABFWN010000002">
    <property type="protein sequence ID" value="VUG17981.1"/>
    <property type="molecule type" value="Genomic_DNA"/>
</dbReference>
<keyword evidence="3" id="KW-0813">Transport</keyword>
<evidence type="ECO:0000256" key="3">
    <source>
        <dbReference type="ARBA" id="ARBA00022448"/>
    </source>
</evidence>
<dbReference type="InterPro" id="IPR001248">
    <property type="entry name" value="Pur-cyt_permease"/>
</dbReference>
<dbReference type="GO" id="GO:0005886">
    <property type="term" value="C:plasma membrane"/>
    <property type="evidence" value="ECO:0007669"/>
    <property type="project" value="TreeGrafter"/>
</dbReference>
<dbReference type="PANTHER" id="PTHR30618:SF15">
    <property type="entry name" value="NICOTINAMIDE RIBOSIDE TRANSPORTER 1-RELATED"/>
    <property type="match status" value="1"/>
</dbReference>
<evidence type="ECO:0000313" key="9">
    <source>
        <dbReference type="EMBL" id="VUG17981.1"/>
    </source>
</evidence>
<dbReference type="FunFam" id="1.10.4160.10:FF:000005">
    <property type="entry name" value="Thiamine transporter"/>
    <property type="match status" value="1"/>
</dbReference>
<comment type="subcellular location">
    <subcellularLocation>
        <location evidence="1">Membrane</location>
        <topology evidence="1">Multi-pass membrane protein</topology>
    </subcellularLocation>
</comment>
<feature type="transmembrane region" description="Helical" evidence="8">
    <location>
        <begin position="85"/>
        <end position="105"/>
    </location>
</feature>
<proteinExistence type="inferred from homology"/>
<keyword evidence="4" id="KW-0597">Phosphoprotein</keyword>
<dbReference type="CDD" id="cd11482">
    <property type="entry name" value="SLC-NCS1sbd_NRT1-like"/>
    <property type="match status" value="1"/>
</dbReference>
<dbReference type="Proteomes" id="UP000478008">
    <property type="component" value="Unassembled WGS sequence"/>
</dbReference>
<dbReference type="Pfam" id="PF02133">
    <property type="entry name" value="Transp_cyt_pur"/>
    <property type="match status" value="1"/>
</dbReference>
<evidence type="ECO:0000313" key="10">
    <source>
        <dbReference type="Proteomes" id="UP000478008"/>
    </source>
</evidence>
<evidence type="ECO:0000256" key="4">
    <source>
        <dbReference type="ARBA" id="ARBA00022553"/>
    </source>
</evidence>
<accession>A0A7D9GZC8</accession>
<organism evidence="9 10">
    <name type="scientific">Dekkera bruxellensis</name>
    <name type="common">Brettanomyces custersii</name>
    <dbReference type="NCBI Taxonomy" id="5007"/>
    <lineage>
        <taxon>Eukaryota</taxon>
        <taxon>Fungi</taxon>
        <taxon>Dikarya</taxon>
        <taxon>Ascomycota</taxon>
        <taxon>Saccharomycotina</taxon>
        <taxon>Pichiomycetes</taxon>
        <taxon>Pichiales</taxon>
        <taxon>Pichiaceae</taxon>
        <taxon>Brettanomyces</taxon>
    </lineage>
</organism>
<feature type="transmembrane region" description="Helical" evidence="8">
    <location>
        <begin position="402"/>
        <end position="427"/>
    </location>
</feature>
<evidence type="ECO:0000256" key="2">
    <source>
        <dbReference type="ARBA" id="ARBA00008974"/>
    </source>
</evidence>